<gene>
    <name evidence="2" type="ORF">ACAOBT_LOCUS34106</name>
</gene>
<evidence type="ECO:0000313" key="3">
    <source>
        <dbReference type="Proteomes" id="UP001152888"/>
    </source>
</evidence>
<sequence length="350" mass="39368">MNQEIYEELLFARTLITDTEDFESRFEDILTMVIPPWIINPYGDIEQTNVIIQEELTELSTNEELKVQFKNGYQQFWLQNNIPVTYPVIYEFFLHTSYKVAPLLPQNPPPMSSRVKWNPRSSASSKTVLAAMMAPWNAFRSGLCPLLEPIWKDTPMTFRSKYRATASSCLASSGRTLKTTENEFGEDSDISFCSLKEIFEAYSATASVSRNASSTITRQQVALAVEQAQSANSTSAPALPQPSAEYAAEDDASSGSGTSKELQNDLLDCSLEVCHEEIIKHVNRASYLAIIADETTDISGKTQLIHYKKVEGESNINETSQYVAFKHPAYFCMEQKNFVIRIDILAKESK</sequence>
<accession>A0A9P0QAF1</accession>
<dbReference type="Proteomes" id="UP001152888">
    <property type="component" value="Unassembled WGS sequence"/>
</dbReference>
<comment type="caution">
    <text evidence="2">The sequence shown here is derived from an EMBL/GenBank/DDBJ whole genome shotgun (WGS) entry which is preliminary data.</text>
</comment>
<organism evidence="2 3">
    <name type="scientific">Acanthoscelides obtectus</name>
    <name type="common">Bean weevil</name>
    <name type="synonym">Bruchus obtectus</name>
    <dbReference type="NCBI Taxonomy" id="200917"/>
    <lineage>
        <taxon>Eukaryota</taxon>
        <taxon>Metazoa</taxon>
        <taxon>Ecdysozoa</taxon>
        <taxon>Arthropoda</taxon>
        <taxon>Hexapoda</taxon>
        <taxon>Insecta</taxon>
        <taxon>Pterygota</taxon>
        <taxon>Neoptera</taxon>
        <taxon>Endopterygota</taxon>
        <taxon>Coleoptera</taxon>
        <taxon>Polyphaga</taxon>
        <taxon>Cucujiformia</taxon>
        <taxon>Chrysomeloidea</taxon>
        <taxon>Chrysomelidae</taxon>
        <taxon>Bruchinae</taxon>
        <taxon>Bruchini</taxon>
        <taxon>Acanthoscelides</taxon>
    </lineage>
</organism>
<feature type="region of interest" description="Disordered" evidence="1">
    <location>
        <begin position="231"/>
        <end position="259"/>
    </location>
</feature>
<evidence type="ECO:0000256" key="1">
    <source>
        <dbReference type="SAM" id="MobiDB-lite"/>
    </source>
</evidence>
<name>A0A9P0QAF1_ACAOB</name>
<dbReference type="AlphaFoldDB" id="A0A9P0QAF1"/>
<evidence type="ECO:0008006" key="4">
    <source>
        <dbReference type="Google" id="ProtNLM"/>
    </source>
</evidence>
<dbReference type="OrthoDB" id="6620241at2759"/>
<evidence type="ECO:0000313" key="2">
    <source>
        <dbReference type="EMBL" id="CAH2014418.1"/>
    </source>
</evidence>
<proteinExistence type="predicted"/>
<protein>
    <recommendedName>
        <fullName evidence="4">DUF4371 domain-containing protein</fullName>
    </recommendedName>
</protein>
<keyword evidence="3" id="KW-1185">Reference proteome</keyword>
<dbReference type="EMBL" id="CAKOFQ010008492">
    <property type="protein sequence ID" value="CAH2014418.1"/>
    <property type="molecule type" value="Genomic_DNA"/>
</dbReference>
<reference evidence="2" key="1">
    <citation type="submission" date="2022-03" db="EMBL/GenBank/DDBJ databases">
        <authorList>
            <person name="Sayadi A."/>
        </authorList>
    </citation>
    <scope>NUCLEOTIDE SEQUENCE</scope>
</reference>